<feature type="compositionally biased region" description="Pro residues" evidence="1">
    <location>
        <begin position="67"/>
        <end position="84"/>
    </location>
</feature>
<dbReference type="InParanoid" id="A0A1X7SQY5"/>
<evidence type="ECO:0000313" key="2">
    <source>
        <dbReference type="EnsemblMetazoa" id="Aqu2.1.04495_001"/>
    </source>
</evidence>
<organism evidence="2">
    <name type="scientific">Amphimedon queenslandica</name>
    <name type="common">Sponge</name>
    <dbReference type="NCBI Taxonomy" id="400682"/>
    <lineage>
        <taxon>Eukaryota</taxon>
        <taxon>Metazoa</taxon>
        <taxon>Porifera</taxon>
        <taxon>Demospongiae</taxon>
        <taxon>Heteroscleromorpha</taxon>
        <taxon>Haplosclerida</taxon>
        <taxon>Niphatidae</taxon>
        <taxon>Amphimedon</taxon>
    </lineage>
</organism>
<feature type="region of interest" description="Disordered" evidence="1">
    <location>
        <begin position="25"/>
        <end position="88"/>
    </location>
</feature>
<accession>A0A1X7SQY5</accession>
<protein>
    <submittedName>
        <fullName evidence="2">Uncharacterized protein</fullName>
    </submittedName>
</protein>
<reference evidence="2" key="1">
    <citation type="submission" date="2017-05" db="UniProtKB">
        <authorList>
            <consortium name="EnsemblMetazoa"/>
        </authorList>
    </citation>
    <scope>IDENTIFICATION</scope>
</reference>
<dbReference type="EnsemblMetazoa" id="Aqu2.1.04495_001">
    <property type="protein sequence ID" value="Aqu2.1.04495_001"/>
    <property type="gene ID" value="Aqu2.1.04495"/>
</dbReference>
<proteinExistence type="predicted"/>
<sequence length="315" mass="34813">NWPWGHIITPRPDGRTDLAMCESYEGRGQGPSIDEFDPLRNNTSSLSPPSCVVTMETSTPQSMPRLPYDPPVPPRADPRGPPLLIPFDKPVRPCLSETNISQLQLEHRLATPPGLSPLASAQSQETLDDCVIRRRSVKESTPSPGNLTPRFPRERPQGFHLMPSPSSEITNPFNKEGVAQEDEVWRRKEVEDEANFFLVNSFSELEMTPTAPPDRKGSGSSIKRTASLDDLDERRPVDSYEVLDYKQRRMRQGGSIASSTANTIGGGVEIRPLPVPASVPKNMSHRSPHHISAPTVTSQSISSPQTKSNKFHGKK</sequence>
<feature type="compositionally biased region" description="Polar residues" evidence="1">
    <location>
        <begin position="164"/>
        <end position="173"/>
    </location>
</feature>
<name>A0A1X7SQY5_AMPQE</name>
<dbReference type="OrthoDB" id="7862313at2759"/>
<evidence type="ECO:0000256" key="1">
    <source>
        <dbReference type="SAM" id="MobiDB-lite"/>
    </source>
</evidence>
<feature type="compositionally biased region" description="Polar residues" evidence="1">
    <location>
        <begin position="294"/>
        <end position="308"/>
    </location>
</feature>
<dbReference type="AlphaFoldDB" id="A0A1X7SQY5"/>
<feature type="compositionally biased region" description="Basic and acidic residues" evidence="1">
    <location>
        <begin position="232"/>
        <end position="247"/>
    </location>
</feature>
<feature type="region of interest" description="Disordered" evidence="1">
    <location>
        <begin position="133"/>
        <end position="177"/>
    </location>
</feature>
<feature type="region of interest" description="Disordered" evidence="1">
    <location>
        <begin position="205"/>
        <end position="315"/>
    </location>
</feature>